<comment type="similarity">
    <text evidence="9 10">Belongs to the thiamine-phosphate synthase family.</text>
</comment>
<dbReference type="UniPathway" id="UPA00060">
    <property type="reaction ID" value="UER00141"/>
</dbReference>
<feature type="binding site" evidence="9">
    <location>
        <begin position="47"/>
        <end position="51"/>
    </location>
    <ligand>
        <name>4-amino-2-methyl-5-(diphosphooxymethyl)pyrimidine</name>
        <dbReference type="ChEBI" id="CHEBI:57841"/>
    </ligand>
</feature>
<dbReference type="SUPFAM" id="SSF51391">
    <property type="entry name" value="Thiamin phosphate synthase"/>
    <property type="match status" value="1"/>
</dbReference>
<dbReference type="PANTHER" id="PTHR20857">
    <property type="entry name" value="THIAMINE-PHOSPHATE PYROPHOSPHORYLASE"/>
    <property type="match status" value="1"/>
</dbReference>
<proteinExistence type="inferred from homology"/>
<gene>
    <name evidence="9" type="primary">thiE</name>
    <name evidence="13" type="ORF">F8R14_03600</name>
</gene>
<accession>A0A833FFN3</accession>
<name>A0A833FFN3_9FIRM</name>
<sequence length="217" mass="23319">MVNSFKREQLKVYFICGTQDFKTSDNSLEAALNCIETALKAGITMFQFREKGTGSLNGAAKVDFAKKAQALCKAYKVPFIMNDDMDLAEELEVDGVHIGQDDDPIEEVRCRFPNKIIGLSIHSPEEFAASRVDLADYIGVGPVYGTQSKDDAKAPIGLEGIATLRKTAGSMPIVAIGGITVDNAVAIVQHGADGVSIITAITHADDIEDAVKQLQEN</sequence>
<dbReference type="InterPro" id="IPR022998">
    <property type="entry name" value="ThiamineP_synth_TenI"/>
</dbReference>
<feature type="binding site" evidence="9">
    <location>
        <begin position="198"/>
        <end position="199"/>
    </location>
    <ligand>
        <name>2-[(2R,5Z)-2-carboxy-4-methylthiazol-5(2H)-ylidene]ethyl phosphate</name>
        <dbReference type="ChEBI" id="CHEBI:62899"/>
    </ligand>
</feature>
<evidence type="ECO:0000313" key="14">
    <source>
        <dbReference type="Proteomes" id="UP000434554"/>
    </source>
</evidence>
<evidence type="ECO:0000256" key="9">
    <source>
        <dbReference type="HAMAP-Rule" id="MF_00097"/>
    </source>
</evidence>
<comment type="catalytic activity">
    <reaction evidence="6 9 10">
        <text>4-methyl-5-(2-phosphooxyethyl)-thiazole + 4-amino-2-methyl-5-(diphosphooxymethyl)pyrimidine + H(+) = thiamine phosphate + diphosphate</text>
        <dbReference type="Rhea" id="RHEA:22328"/>
        <dbReference type="ChEBI" id="CHEBI:15378"/>
        <dbReference type="ChEBI" id="CHEBI:33019"/>
        <dbReference type="ChEBI" id="CHEBI:37575"/>
        <dbReference type="ChEBI" id="CHEBI:57841"/>
        <dbReference type="ChEBI" id="CHEBI:58296"/>
        <dbReference type="EC" id="2.5.1.3"/>
    </reaction>
</comment>
<feature type="binding site" evidence="9">
    <location>
        <position position="82"/>
    </location>
    <ligand>
        <name>4-amino-2-methyl-5-(diphosphooxymethyl)pyrimidine</name>
        <dbReference type="ChEBI" id="CHEBI:57841"/>
    </ligand>
</feature>
<comment type="cofactor">
    <cofactor evidence="9">
        <name>Mg(2+)</name>
        <dbReference type="ChEBI" id="CHEBI:18420"/>
    </cofactor>
    <text evidence="9">Binds 1 Mg(2+) ion per subunit.</text>
</comment>
<evidence type="ECO:0000256" key="1">
    <source>
        <dbReference type="ARBA" id="ARBA00005165"/>
    </source>
</evidence>
<dbReference type="EC" id="2.5.1.3" evidence="9"/>
<comment type="function">
    <text evidence="9">Condenses 4-methyl-5-(beta-hydroxyethyl)thiazole monophosphate (THZ-P) and 2-methyl-4-amino-5-hydroxymethyl pyrimidine pyrophosphate (HMP-PP) to form thiamine monophosphate (TMP).</text>
</comment>
<dbReference type="InterPro" id="IPR036206">
    <property type="entry name" value="ThiamineP_synth_sf"/>
</dbReference>
<feature type="binding site" evidence="9">
    <location>
        <position position="102"/>
    </location>
    <ligand>
        <name>Mg(2+)</name>
        <dbReference type="ChEBI" id="CHEBI:18420"/>
    </ligand>
</feature>
<keyword evidence="2 9" id="KW-0808">Transferase</keyword>
<evidence type="ECO:0000256" key="4">
    <source>
        <dbReference type="ARBA" id="ARBA00022842"/>
    </source>
</evidence>
<comment type="caution">
    <text evidence="13">The sequence shown here is derived from an EMBL/GenBank/DDBJ whole genome shotgun (WGS) entry which is preliminary data.</text>
</comment>
<dbReference type="Pfam" id="PF02581">
    <property type="entry name" value="TMP-TENI"/>
    <property type="match status" value="1"/>
</dbReference>
<evidence type="ECO:0000256" key="11">
    <source>
        <dbReference type="RuleBase" id="RU004253"/>
    </source>
</evidence>
<dbReference type="GO" id="GO:0009228">
    <property type="term" value="P:thiamine biosynthetic process"/>
    <property type="evidence" value="ECO:0007669"/>
    <property type="project" value="UniProtKB-KW"/>
</dbReference>
<dbReference type="InterPro" id="IPR034291">
    <property type="entry name" value="TMP_synthase"/>
</dbReference>
<evidence type="ECO:0000256" key="2">
    <source>
        <dbReference type="ARBA" id="ARBA00022679"/>
    </source>
</evidence>
<keyword evidence="5 9" id="KW-0784">Thiamine biosynthesis</keyword>
<dbReference type="GO" id="GO:0004789">
    <property type="term" value="F:thiamine-phosphate diphosphorylase activity"/>
    <property type="evidence" value="ECO:0007669"/>
    <property type="project" value="UniProtKB-UniRule"/>
</dbReference>
<protein>
    <recommendedName>
        <fullName evidence="9">Thiamine-phosphate synthase</fullName>
        <shortName evidence="9">TP synthase</shortName>
        <shortName evidence="9">TPS</shortName>
        <ecNumber evidence="9">2.5.1.3</ecNumber>
    </recommendedName>
    <alternativeName>
        <fullName evidence="9">Thiamine-phosphate pyrophosphorylase</fullName>
        <shortName evidence="9">TMP pyrophosphorylase</shortName>
        <shortName evidence="9">TMP-PPase</shortName>
    </alternativeName>
</protein>
<feature type="binding site" evidence="9">
    <location>
        <position position="83"/>
    </location>
    <ligand>
        <name>Mg(2+)</name>
        <dbReference type="ChEBI" id="CHEBI:18420"/>
    </ligand>
</feature>
<dbReference type="AlphaFoldDB" id="A0A833FFN3"/>
<dbReference type="CDD" id="cd00564">
    <property type="entry name" value="TMP_TenI"/>
    <property type="match status" value="1"/>
</dbReference>
<feature type="binding site" evidence="9">
    <location>
        <position position="178"/>
    </location>
    <ligand>
        <name>2-[(2R,5Z)-2-carboxy-4-methylthiazol-5(2H)-ylidene]ethyl phosphate</name>
        <dbReference type="ChEBI" id="CHEBI:62899"/>
    </ligand>
</feature>
<reference evidence="13 14" key="1">
    <citation type="submission" date="2019-09" db="EMBL/GenBank/DDBJ databases">
        <title>Draft genome sequence of 3 type strains from the CCUG.</title>
        <authorList>
            <person name="Pineiro-Iglesias B."/>
            <person name="Tunovic T."/>
            <person name="Unosson C."/>
            <person name="Inganas E."/>
            <person name="Ohlen M."/>
            <person name="Cardew S."/>
            <person name="Jensie-Markopoulos S."/>
            <person name="Salva-Serra F."/>
            <person name="Jaen-Luchoro D."/>
            <person name="Karlsson R."/>
            <person name="Svensson-Stadler L."/>
            <person name="Chun J."/>
            <person name="Moore E."/>
        </authorList>
    </citation>
    <scope>NUCLEOTIDE SEQUENCE [LARGE SCALE GENOMIC DNA]</scope>
    <source>
        <strain evidence="13 14">CCUG 65427</strain>
    </source>
</reference>
<evidence type="ECO:0000256" key="5">
    <source>
        <dbReference type="ARBA" id="ARBA00022977"/>
    </source>
</evidence>
<dbReference type="RefSeq" id="WP_127008194.1">
    <property type="nucleotide sequence ID" value="NZ_CALMIE010000200.1"/>
</dbReference>
<keyword evidence="4 9" id="KW-0460">Magnesium</keyword>
<dbReference type="GO" id="GO:0005737">
    <property type="term" value="C:cytoplasm"/>
    <property type="evidence" value="ECO:0007669"/>
    <property type="project" value="TreeGrafter"/>
</dbReference>
<evidence type="ECO:0000256" key="7">
    <source>
        <dbReference type="ARBA" id="ARBA00047851"/>
    </source>
</evidence>
<dbReference type="InterPro" id="IPR013785">
    <property type="entry name" value="Aldolase_TIM"/>
</dbReference>
<evidence type="ECO:0000313" key="13">
    <source>
        <dbReference type="EMBL" id="KAB1479253.1"/>
    </source>
</evidence>
<dbReference type="GeneID" id="83055502"/>
<keyword evidence="3 9" id="KW-0479">Metal-binding</keyword>
<dbReference type="PANTHER" id="PTHR20857:SF15">
    <property type="entry name" value="THIAMINE-PHOSPHATE SYNTHASE"/>
    <property type="match status" value="1"/>
</dbReference>
<comment type="pathway">
    <text evidence="1 9 11">Cofactor biosynthesis; thiamine diphosphate biosynthesis; thiamine phosphate from 4-amino-2-methyl-5-diphosphomethylpyrimidine and 4-methyl-5-(2-phosphoethyl)-thiazole: step 1/1.</text>
</comment>
<evidence type="ECO:0000256" key="10">
    <source>
        <dbReference type="RuleBase" id="RU003826"/>
    </source>
</evidence>
<dbReference type="NCBIfam" id="TIGR00693">
    <property type="entry name" value="thiE"/>
    <property type="match status" value="1"/>
</dbReference>
<dbReference type="HAMAP" id="MF_00097">
    <property type="entry name" value="TMP_synthase"/>
    <property type="match status" value="1"/>
</dbReference>
<evidence type="ECO:0000256" key="3">
    <source>
        <dbReference type="ARBA" id="ARBA00022723"/>
    </source>
</evidence>
<dbReference type="EMBL" id="WBKH01000003">
    <property type="protein sequence ID" value="KAB1479253.1"/>
    <property type="molecule type" value="Genomic_DNA"/>
</dbReference>
<feature type="binding site" evidence="9">
    <location>
        <position position="149"/>
    </location>
    <ligand>
        <name>4-amino-2-methyl-5-(diphosphooxymethyl)pyrimidine</name>
        <dbReference type="ChEBI" id="CHEBI:57841"/>
    </ligand>
</feature>
<comment type="catalytic activity">
    <reaction evidence="8 9 10">
        <text>2-[(2R,5Z)-2-carboxy-4-methylthiazol-5(2H)-ylidene]ethyl phosphate + 4-amino-2-methyl-5-(diphosphooxymethyl)pyrimidine + 2 H(+) = thiamine phosphate + CO2 + diphosphate</text>
        <dbReference type="Rhea" id="RHEA:47844"/>
        <dbReference type="ChEBI" id="CHEBI:15378"/>
        <dbReference type="ChEBI" id="CHEBI:16526"/>
        <dbReference type="ChEBI" id="CHEBI:33019"/>
        <dbReference type="ChEBI" id="CHEBI:37575"/>
        <dbReference type="ChEBI" id="CHEBI:57841"/>
        <dbReference type="ChEBI" id="CHEBI:62899"/>
        <dbReference type="EC" id="2.5.1.3"/>
    </reaction>
</comment>
<evidence type="ECO:0000259" key="12">
    <source>
        <dbReference type="Pfam" id="PF02581"/>
    </source>
</evidence>
<evidence type="ECO:0000256" key="8">
    <source>
        <dbReference type="ARBA" id="ARBA00047883"/>
    </source>
</evidence>
<feature type="binding site" evidence="9">
    <location>
        <position position="120"/>
    </location>
    <ligand>
        <name>4-amino-2-methyl-5-(diphosphooxymethyl)pyrimidine</name>
        <dbReference type="ChEBI" id="CHEBI:57841"/>
    </ligand>
</feature>
<feature type="binding site" evidence="9">
    <location>
        <begin position="146"/>
        <end position="148"/>
    </location>
    <ligand>
        <name>2-[(2R,5Z)-2-carboxy-4-methylthiazol-5(2H)-ylidene]ethyl phosphate</name>
        <dbReference type="ChEBI" id="CHEBI:62899"/>
    </ligand>
</feature>
<dbReference type="Gene3D" id="3.20.20.70">
    <property type="entry name" value="Aldolase class I"/>
    <property type="match status" value="1"/>
</dbReference>
<evidence type="ECO:0000256" key="6">
    <source>
        <dbReference type="ARBA" id="ARBA00047334"/>
    </source>
</evidence>
<feature type="domain" description="Thiamine phosphate synthase/TenI" evidence="12">
    <location>
        <begin position="12"/>
        <end position="201"/>
    </location>
</feature>
<dbReference type="GO" id="GO:0009229">
    <property type="term" value="P:thiamine diphosphate biosynthetic process"/>
    <property type="evidence" value="ECO:0007669"/>
    <property type="project" value="UniProtKB-UniRule"/>
</dbReference>
<dbReference type="Proteomes" id="UP000434554">
    <property type="component" value="Unassembled WGS sequence"/>
</dbReference>
<dbReference type="GO" id="GO:0000287">
    <property type="term" value="F:magnesium ion binding"/>
    <property type="evidence" value="ECO:0007669"/>
    <property type="project" value="UniProtKB-UniRule"/>
</dbReference>
<dbReference type="FunFam" id="3.20.20.70:FF:000096">
    <property type="entry name" value="Thiamine-phosphate synthase"/>
    <property type="match status" value="1"/>
</dbReference>
<comment type="catalytic activity">
    <reaction evidence="7 9 10">
        <text>2-(2-carboxy-4-methylthiazol-5-yl)ethyl phosphate + 4-amino-2-methyl-5-(diphosphooxymethyl)pyrimidine + 2 H(+) = thiamine phosphate + CO2 + diphosphate</text>
        <dbReference type="Rhea" id="RHEA:47848"/>
        <dbReference type="ChEBI" id="CHEBI:15378"/>
        <dbReference type="ChEBI" id="CHEBI:16526"/>
        <dbReference type="ChEBI" id="CHEBI:33019"/>
        <dbReference type="ChEBI" id="CHEBI:37575"/>
        <dbReference type="ChEBI" id="CHEBI:57841"/>
        <dbReference type="ChEBI" id="CHEBI:62890"/>
        <dbReference type="EC" id="2.5.1.3"/>
    </reaction>
</comment>
<organism evidence="13 14">
    <name type="scientific">Veillonella seminalis</name>
    <dbReference type="NCBI Taxonomy" id="1502943"/>
    <lineage>
        <taxon>Bacteria</taxon>
        <taxon>Bacillati</taxon>
        <taxon>Bacillota</taxon>
        <taxon>Negativicutes</taxon>
        <taxon>Veillonellales</taxon>
        <taxon>Veillonellaceae</taxon>
        <taxon>Veillonella</taxon>
    </lineage>
</organism>